<reference evidence="1" key="1">
    <citation type="journal article" date="2013" name="BMC Genomics">
        <title>Unscrambling butterfly oogenesis.</title>
        <authorList>
            <person name="Carter J.M."/>
            <person name="Baker S.C."/>
            <person name="Pink R."/>
            <person name="Carter D.R."/>
            <person name="Collins A."/>
            <person name="Tomlin J."/>
            <person name="Gibbs M."/>
            <person name="Breuker C.J."/>
        </authorList>
    </citation>
    <scope>NUCLEOTIDE SEQUENCE</scope>
    <source>
        <tissue evidence="1">Ovary</tissue>
    </source>
</reference>
<dbReference type="AlphaFoldDB" id="S4P2P5"/>
<evidence type="ECO:0000313" key="1">
    <source>
        <dbReference type="EMBL" id="JAA84164.1"/>
    </source>
</evidence>
<organism evidence="1">
    <name type="scientific">Pararge aegeria</name>
    <name type="common">speckled wood butterfly</name>
    <dbReference type="NCBI Taxonomy" id="116150"/>
    <lineage>
        <taxon>Eukaryota</taxon>
        <taxon>Metazoa</taxon>
        <taxon>Ecdysozoa</taxon>
        <taxon>Arthropoda</taxon>
        <taxon>Hexapoda</taxon>
        <taxon>Insecta</taxon>
        <taxon>Pterygota</taxon>
        <taxon>Neoptera</taxon>
        <taxon>Endopterygota</taxon>
        <taxon>Lepidoptera</taxon>
        <taxon>Glossata</taxon>
        <taxon>Ditrysia</taxon>
        <taxon>Papilionoidea</taxon>
        <taxon>Nymphalidae</taxon>
        <taxon>Satyrinae</taxon>
        <taxon>Satyrini</taxon>
        <taxon>Parargina</taxon>
        <taxon>Pararge</taxon>
    </lineage>
</organism>
<sequence>MAAREEADRLSALEALAVRSGLSVAKQIANYFRIALQIGWDYASVLKYQSRPLDFINLVSGRARMSLANLVFRTCNIPSKQIAEYLCREMVAAV</sequence>
<feature type="non-terminal residue" evidence="1">
    <location>
        <position position="94"/>
    </location>
</feature>
<reference evidence="1" key="2">
    <citation type="submission" date="2013-05" db="EMBL/GenBank/DDBJ databases">
        <authorList>
            <person name="Carter J.-M."/>
            <person name="Baker S.C."/>
            <person name="Pink R."/>
            <person name="Carter D.R.F."/>
            <person name="Collins A."/>
            <person name="Tomlin J."/>
            <person name="Gibbs M."/>
            <person name="Breuker C.J."/>
        </authorList>
    </citation>
    <scope>NUCLEOTIDE SEQUENCE</scope>
    <source>
        <tissue evidence="1">Ovary</tissue>
    </source>
</reference>
<protein>
    <submittedName>
        <fullName evidence="1">Uncharacterized protein</fullName>
    </submittedName>
</protein>
<accession>S4P2P5</accession>
<proteinExistence type="predicted"/>
<dbReference type="EMBL" id="GAIX01008396">
    <property type="protein sequence ID" value="JAA84164.1"/>
    <property type="molecule type" value="Transcribed_RNA"/>
</dbReference>
<name>S4P2P5_9NEOP</name>